<sequence length="117" mass="12455">MSNPTAVAPVNSTSPVNNVANPPAPINNPVSSGVNPSLSAPTSTASSPASEQILRQILNQQNQGLSEENPTAQESFNQKTRKKLQTLYNQNQGVVANPENPETQGLVNQLQQLNQPE</sequence>
<accession>A0A977PXD9</accession>
<proteinExistence type="predicted"/>
<feature type="compositionally biased region" description="Polar residues" evidence="1">
    <location>
        <begin position="64"/>
        <end position="78"/>
    </location>
</feature>
<gene>
    <name evidence="2" type="ORF">KA717_10225</name>
</gene>
<feature type="region of interest" description="Disordered" evidence="1">
    <location>
        <begin position="1"/>
        <end position="117"/>
    </location>
</feature>
<feature type="compositionally biased region" description="Polar residues" evidence="1">
    <location>
        <begin position="86"/>
        <end position="107"/>
    </location>
</feature>
<feature type="compositionally biased region" description="Low complexity" evidence="1">
    <location>
        <begin position="108"/>
        <end position="117"/>
    </location>
</feature>
<dbReference type="KEGG" id="wna:KA717_10225"/>
<evidence type="ECO:0000313" key="2">
    <source>
        <dbReference type="EMBL" id="UXE63011.1"/>
    </source>
</evidence>
<name>A0A977PXD9_9CYAN</name>
<dbReference type="AlphaFoldDB" id="A0A977PXD9"/>
<dbReference type="EMBL" id="CP073041">
    <property type="protein sequence ID" value="UXE63011.1"/>
    <property type="molecule type" value="Genomic_DNA"/>
</dbReference>
<reference evidence="2" key="1">
    <citation type="submission" date="2021-04" db="EMBL/GenBank/DDBJ databases">
        <title>Genome sequence of Woronichinia naegeliana from Washington state freshwater lake bloom.</title>
        <authorList>
            <person name="Dreher T.W."/>
        </authorList>
    </citation>
    <scope>NUCLEOTIDE SEQUENCE</scope>
    <source>
        <strain evidence="2">WA131</strain>
    </source>
</reference>
<feature type="compositionally biased region" description="Low complexity" evidence="1">
    <location>
        <begin position="7"/>
        <end position="63"/>
    </location>
</feature>
<protein>
    <submittedName>
        <fullName evidence="2">Uncharacterized protein</fullName>
    </submittedName>
</protein>
<evidence type="ECO:0000256" key="1">
    <source>
        <dbReference type="SAM" id="MobiDB-lite"/>
    </source>
</evidence>
<organism evidence="2">
    <name type="scientific">Woronichinia naegeliana WA131</name>
    <dbReference type="NCBI Taxonomy" id="2824559"/>
    <lineage>
        <taxon>Bacteria</taxon>
        <taxon>Bacillati</taxon>
        <taxon>Cyanobacteriota</taxon>
        <taxon>Cyanophyceae</taxon>
        <taxon>Synechococcales</taxon>
        <taxon>Coelosphaeriaceae</taxon>
        <taxon>Woronichinia</taxon>
    </lineage>
</organism>
<dbReference type="Proteomes" id="UP001065613">
    <property type="component" value="Chromosome"/>
</dbReference>